<sequence>MRMKLPLLCAAVCCTPCSRSPQQQLAVRGLRPSSEHSLCRPIVPPQIQRRTTPAGLAGRRAGIVDVGESAVQRPSRWLSAVQHRGEPGADKACLEALGTFNTAKR</sequence>
<dbReference type="EMBL" id="JH159158">
    <property type="protein sequence ID" value="EGZ10969.1"/>
    <property type="molecule type" value="Genomic_DNA"/>
</dbReference>
<protein>
    <submittedName>
        <fullName evidence="1">Uncharacterized protein</fullName>
    </submittedName>
</protein>
<organism evidence="1 2">
    <name type="scientific">Phytophthora sojae (strain P6497)</name>
    <name type="common">Soybean stem and root rot agent</name>
    <name type="synonym">Phytophthora megasperma f. sp. glycines</name>
    <dbReference type="NCBI Taxonomy" id="1094619"/>
    <lineage>
        <taxon>Eukaryota</taxon>
        <taxon>Sar</taxon>
        <taxon>Stramenopiles</taxon>
        <taxon>Oomycota</taxon>
        <taxon>Peronosporomycetes</taxon>
        <taxon>Peronosporales</taxon>
        <taxon>Peronosporaceae</taxon>
        <taxon>Phytophthora</taxon>
    </lineage>
</organism>
<keyword evidence="2" id="KW-1185">Reference proteome</keyword>
<evidence type="ECO:0000313" key="1">
    <source>
        <dbReference type="EMBL" id="EGZ10969.1"/>
    </source>
</evidence>
<dbReference type="InParanoid" id="G5A221"/>
<proteinExistence type="predicted"/>
<dbReference type="KEGG" id="psoj:PHYSODRAFT_304662"/>
<dbReference type="AlphaFoldDB" id="G5A221"/>
<accession>G5A221</accession>
<name>G5A221_PHYSP</name>
<dbReference type="GeneID" id="20642445"/>
<reference evidence="1 2" key="1">
    <citation type="journal article" date="2006" name="Science">
        <title>Phytophthora genome sequences uncover evolutionary origins and mechanisms of pathogenesis.</title>
        <authorList>
            <person name="Tyler B.M."/>
            <person name="Tripathy S."/>
            <person name="Zhang X."/>
            <person name="Dehal P."/>
            <person name="Jiang R.H."/>
            <person name="Aerts A."/>
            <person name="Arredondo F.D."/>
            <person name="Baxter L."/>
            <person name="Bensasson D."/>
            <person name="Beynon J.L."/>
            <person name="Chapman J."/>
            <person name="Damasceno C.M."/>
            <person name="Dorrance A.E."/>
            <person name="Dou D."/>
            <person name="Dickerman A.W."/>
            <person name="Dubchak I.L."/>
            <person name="Garbelotto M."/>
            <person name="Gijzen M."/>
            <person name="Gordon S.G."/>
            <person name="Govers F."/>
            <person name="Grunwald N.J."/>
            <person name="Huang W."/>
            <person name="Ivors K.L."/>
            <person name="Jones R.W."/>
            <person name="Kamoun S."/>
            <person name="Krampis K."/>
            <person name="Lamour K.H."/>
            <person name="Lee M.K."/>
            <person name="McDonald W.H."/>
            <person name="Medina M."/>
            <person name="Meijer H.J."/>
            <person name="Nordberg E.K."/>
            <person name="Maclean D.J."/>
            <person name="Ospina-Giraldo M.D."/>
            <person name="Morris P.F."/>
            <person name="Phuntumart V."/>
            <person name="Putnam N.H."/>
            <person name="Rash S."/>
            <person name="Rose J.K."/>
            <person name="Sakihama Y."/>
            <person name="Salamov A.A."/>
            <person name="Savidor A."/>
            <person name="Scheuring C.F."/>
            <person name="Smith B.M."/>
            <person name="Sobral B.W."/>
            <person name="Terry A."/>
            <person name="Torto-Alalibo T.A."/>
            <person name="Win J."/>
            <person name="Xu Z."/>
            <person name="Zhang H."/>
            <person name="Grigoriev I.V."/>
            <person name="Rokhsar D.S."/>
            <person name="Boore J.L."/>
        </authorList>
    </citation>
    <scope>NUCLEOTIDE SEQUENCE [LARGE SCALE GENOMIC DNA]</scope>
    <source>
        <strain evidence="1 2">P6497</strain>
    </source>
</reference>
<gene>
    <name evidence="1" type="ORF">PHYSODRAFT_304662</name>
</gene>
<evidence type="ECO:0000313" key="2">
    <source>
        <dbReference type="Proteomes" id="UP000002640"/>
    </source>
</evidence>
<dbReference type="RefSeq" id="XP_009533714.1">
    <property type="nucleotide sequence ID" value="XM_009535419.1"/>
</dbReference>
<dbReference type="Proteomes" id="UP000002640">
    <property type="component" value="Unassembled WGS sequence"/>
</dbReference>